<dbReference type="PANTHER" id="PTHR43877">
    <property type="entry name" value="AMINOALKYLPHOSPHONATE N-ACETYLTRANSFERASE-RELATED-RELATED"/>
    <property type="match status" value="1"/>
</dbReference>
<dbReference type="InterPro" id="IPR000182">
    <property type="entry name" value="GNAT_dom"/>
</dbReference>
<accession>W0LFH0</accession>
<dbReference type="GO" id="GO:0016747">
    <property type="term" value="F:acyltransferase activity, transferring groups other than amino-acyl groups"/>
    <property type="evidence" value="ECO:0007669"/>
    <property type="project" value="InterPro"/>
</dbReference>
<reference evidence="4 5" key="2">
    <citation type="submission" date="2015-03" db="EMBL/GenBank/DDBJ databases">
        <authorList>
            <person name="Chan K.-G."/>
        </authorList>
    </citation>
    <scope>NUCLEOTIDE SEQUENCE [LARGE SCALE GENOMIC DNA]</scope>
    <source>
        <strain evidence="4 5">RB-25</strain>
    </source>
</reference>
<keyword evidence="2" id="KW-0012">Acyltransferase</keyword>
<dbReference type="AlphaFoldDB" id="W0LFH0"/>
<dbReference type="eggNOG" id="COG0456">
    <property type="taxonomic scope" value="Bacteria"/>
</dbReference>
<dbReference type="SUPFAM" id="SSF55729">
    <property type="entry name" value="Acyl-CoA N-acyltransferases (Nat)"/>
    <property type="match status" value="1"/>
</dbReference>
<protein>
    <submittedName>
        <fullName evidence="4">GNAT family acetyltransferase</fullName>
    </submittedName>
</protein>
<evidence type="ECO:0000256" key="2">
    <source>
        <dbReference type="ARBA" id="ARBA00023315"/>
    </source>
</evidence>
<evidence type="ECO:0000259" key="3">
    <source>
        <dbReference type="PROSITE" id="PS51186"/>
    </source>
</evidence>
<dbReference type="CDD" id="cd04301">
    <property type="entry name" value="NAT_SF"/>
    <property type="match status" value="1"/>
</dbReference>
<dbReference type="PROSITE" id="PS51186">
    <property type="entry name" value="GNAT"/>
    <property type="match status" value="1"/>
</dbReference>
<dbReference type="PANTHER" id="PTHR43877:SF2">
    <property type="entry name" value="AMINOALKYLPHOSPHONATE N-ACETYLTRANSFERASE-RELATED"/>
    <property type="match status" value="1"/>
</dbReference>
<name>W0LFH0_9GAMM</name>
<dbReference type="RefSeq" id="WP_024912153.1">
    <property type="nucleotide sequence ID" value="NZ_CP007044.2"/>
</dbReference>
<dbReference type="HOGENOM" id="CLU_119383_0_0_6"/>
<feature type="domain" description="N-acetyltransferase" evidence="3">
    <location>
        <begin position="13"/>
        <end position="155"/>
    </location>
</feature>
<dbReference type="PATRIC" id="fig|1441930.4.peg.3248"/>
<evidence type="ECO:0000256" key="1">
    <source>
        <dbReference type="ARBA" id="ARBA00022679"/>
    </source>
</evidence>
<reference evidence="4 5" key="1">
    <citation type="submission" date="2014-01" db="EMBL/GenBank/DDBJ databases">
        <title>Isolation of Serratia multitudinisentens RB-25 from Ex-Landfill site.</title>
        <authorList>
            <person name="Robson E.H.J."/>
        </authorList>
    </citation>
    <scope>NUCLEOTIDE SEQUENCE [LARGE SCALE GENOMIC DNA]</scope>
    <source>
        <strain evidence="4 5">RB-25</strain>
    </source>
</reference>
<evidence type="ECO:0000313" key="4">
    <source>
        <dbReference type="EMBL" id="AHG21017.1"/>
    </source>
</evidence>
<dbReference type="Gene3D" id="3.40.630.30">
    <property type="match status" value="1"/>
</dbReference>
<evidence type="ECO:0000313" key="5">
    <source>
        <dbReference type="Proteomes" id="UP000019030"/>
    </source>
</evidence>
<sequence>MTFSHRPVEMNDIHAICSFPASVQELFFFFPKARWPLSPEQLMVAINERVDNTVVVDDGQVVGFANFYRWGAEACAIGNVIVSPHARGKGVGRYLIQTMVEKASAQHLTAKVTLSCFNENVAGLLLYSQIGFEPYAIEARSDHDGAPVALIHLKRECRGD</sequence>
<keyword evidence="1 4" id="KW-0808">Transferase</keyword>
<dbReference type="Pfam" id="PF00583">
    <property type="entry name" value="Acetyltransf_1"/>
    <property type="match status" value="1"/>
</dbReference>
<dbReference type="Proteomes" id="UP000019030">
    <property type="component" value="Chromosome"/>
</dbReference>
<proteinExistence type="predicted"/>
<dbReference type="EMBL" id="CP007044">
    <property type="protein sequence ID" value="AHG21017.1"/>
    <property type="molecule type" value="Genomic_DNA"/>
</dbReference>
<dbReference type="InterPro" id="IPR016181">
    <property type="entry name" value="Acyl_CoA_acyltransferase"/>
</dbReference>
<gene>
    <name evidence="4" type="ORF">Z042_16475</name>
</gene>
<organism evidence="4 5">
    <name type="scientific">Chania multitudinisentens RB-25</name>
    <dbReference type="NCBI Taxonomy" id="1441930"/>
    <lineage>
        <taxon>Bacteria</taxon>
        <taxon>Pseudomonadati</taxon>
        <taxon>Pseudomonadota</taxon>
        <taxon>Gammaproteobacteria</taxon>
        <taxon>Enterobacterales</taxon>
        <taxon>Yersiniaceae</taxon>
        <taxon>Chania</taxon>
    </lineage>
</organism>
<keyword evidence="5" id="KW-1185">Reference proteome</keyword>
<dbReference type="InterPro" id="IPR050832">
    <property type="entry name" value="Bact_Acetyltransf"/>
</dbReference>
<dbReference type="KEGG" id="sfo:Z042_16475"/>
<dbReference type="OrthoDB" id="9796919at2"/>